<dbReference type="PANTHER" id="PTHR11157:SF69">
    <property type="entry name" value="ELONGATION OF VERY LONG CHAIN FATTY ACIDS PROTEIN 7"/>
    <property type="match status" value="1"/>
</dbReference>
<dbReference type="AlphaFoldDB" id="A0A6P3XJW1"/>
<dbReference type="GO" id="GO:0005789">
    <property type="term" value="C:endoplasmic reticulum membrane"/>
    <property type="evidence" value="ECO:0007669"/>
    <property type="project" value="TreeGrafter"/>
</dbReference>
<evidence type="ECO:0000256" key="1">
    <source>
        <dbReference type="ARBA" id="ARBA00004141"/>
    </source>
</evidence>
<evidence type="ECO:0000256" key="2">
    <source>
        <dbReference type="ARBA" id="ARBA00022516"/>
    </source>
</evidence>
<dbReference type="InterPro" id="IPR002076">
    <property type="entry name" value="ELO_fam"/>
</dbReference>
<evidence type="ECO:0000256" key="9">
    <source>
        <dbReference type="ARBA" id="ARBA00023160"/>
    </source>
</evidence>
<keyword evidence="2 10" id="KW-0444">Lipid biosynthesis</keyword>
<feature type="transmembrane region" description="Helical" evidence="10">
    <location>
        <begin position="166"/>
        <end position="188"/>
    </location>
</feature>
<protein>
    <recommendedName>
        <fullName evidence="10">Elongation of very long chain fatty acids protein</fullName>
        <ecNumber evidence="10">2.3.1.199</ecNumber>
    </recommendedName>
    <alternativeName>
        <fullName evidence="10">Very-long-chain 3-oxoacyl-CoA synthase</fullName>
    </alternativeName>
</protein>
<evidence type="ECO:0000256" key="7">
    <source>
        <dbReference type="ARBA" id="ARBA00023098"/>
    </source>
</evidence>
<evidence type="ECO:0000256" key="4">
    <source>
        <dbReference type="ARBA" id="ARBA00022692"/>
    </source>
</evidence>
<keyword evidence="6 10" id="KW-1133">Transmembrane helix</keyword>
<evidence type="ECO:0000313" key="12">
    <source>
        <dbReference type="RefSeq" id="XP_014478532.1"/>
    </source>
</evidence>
<reference evidence="12" key="1">
    <citation type="submission" date="2025-08" db="UniProtKB">
        <authorList>
            <consortium name="RefSeq"/>
        </authorList>
    </citation>
    <scope>IDENTIFICATION</scope>
</reference>
<dbReference type="GO" id="GO:0019367">
    <property type="term" value="P:fatty acid elongation, saturated fatty acid"/>
    <property type="evidence" value="ECO:0007669"/>
    <property type="project" value="TreeGrafter"/>
</dbReference>
<dbReference type="OrthoDB" id="434092at2759"/>
<dbReference type="GeneID" id="106746441"/>
<dbReference type="GO" id="GO:0009922">
    <property type="term" value="F:fatty acid elongase activity"/>
    <property type="evidence" value="ECO:0007669"/>
    <property type="project" value="UniProtKB-EC"/>
</dbReference>
<evidence type="ECO:0000256" key="10">
    <source>
        <dbReference type="RuleBase" id="RU361115"/>
    </source>
</evidence>
<keyword evidence="11" id="KW-1185">Reference proteome</keyword>
<dbReference type="Proteomes" id="UP000515204">
    <property type="component" value="Unplaced"/>
</dbReference>
<comment type="subcellular location">
    <subcellularLocation>
        <location evidence="1">Membrane</location>
        <topology evidence="1">Multi-pass membrane protein</topology>
    </subcellularLocation>
</comment>
<comment type="caution">
    <text evidence="10">Lacks conserved residue(s) required for the propagation of feature annotation.</text>
</comment>
<organism evidence="11 12">
    <name type="scientific">Dinoponera quadriceps</name>
    <name type="common">South American ant</name>
    <dbReference type="NCBI Taxonomy" id="609295"/>
    <lineage>
        <taxon>Eukaryota</taxon>
        <taxon>Metazoa</taxon>
        <taxon>Ecdysozoa</taxon>
        <taxon>Arthropoda</taxon>
        <taxon>Hexapoda</taxon>
        <taxon>Insecta</taxon>
        <taxon>Pterygota</taxon>
        <taxon>Neoptera</taxon>
        <taxon>Endopterygota</taxon>
        <taxon>Hymenoptera</taxon>
        <taxon>Apocrita</taxon>
        <taxon>Aculeata</taxon>
        <taxon>Formicoidea</taxon>
        <taxon>Formicidae</taxon>
        <taxon>Ponerinae</taxon>
        <taxon>Ponerini</taxon>
        <taxon>Dinoponera</taxon>
    </lineage>
</organism>
<dbReference type="GO" id="GO:0042761">
    <property type="term" value="P:very long-chain fatty acid biosynthetic process"/>
    <property type="evidence" value="ECO:0007669"/>
    <property type="project" value="TreeGrafter"/>
</dbReference>
<dbReference type="PANTHER" id="PTHR11157">
    <property type="entry name" value="FATTY ACID ACYL TRANSFERASE-RELATED"/>
    <property type="match status" value="1"/>
</dbReference>
<dbReference type="KEGG" id="dqu:106746441"/>
<feature type="transmembrane region" description="Helical" evidence="10">
    <location>
        <begin position="110"/>
        <end position="126"/>
    </location>
</feature>
<comment type="catalytic activity">
    <reaction evidence="10">
        <text>a very-long-chain acyl-CoA + malonyl-CoA + H(+) = a very-long-chain 3-oxoacyl-CoA + CO2 + CoA</text>
        <dbReference type="Rhea" id="RHEA:32727"/>
        <dbReference type="ChEBI" id="CHEBI:15378"/>
        <dbReference type="ChEBI" id="CHEBI:16526"/>
        <dbReference type="ChEBI" id="CHEBI:57287"/>
        <dbReference type="ChEBI" id="CHEBI:57384"/>
        <dbReference type="ChEBI" id="CHEBI:90725"/>
        <dbReference type="ChEBI" id="CHEBI:90736"/>
        <dbReference type="EC" id="2.3.1.199"/>
    </reaction>
</comment>
<dbReference type="GO" id="GO:0034626">
    <property type="term" value="P:fatty acid elongation, polyunsaturated fatty acid"/>
    <property type="evidence" value="ECO:0007669"/>
    <property type="project" value="TreeGrafter"/>
</dbReference>
<keyword evidence="7 10" id="KW-0443">Lipid metabolism</keyword>
<feature type="transmembrane region" description="Helical" evidence="10">
    <location>
        <begin position="26"/>
        <end position="48"/>
    </location>
</feature>
<comment type="similarity">
    <text evidence="10">Belongs to the ELO family.</text>
</comment>
<dbReference type="GO" id="GO:0030148">
    <property type="term" value="P:sphingolipid biosynthetic process"/>
    <property type="evidence" value="ECO:0007669"/>
    <property type="project" value="TreeGrafter"/>
</dbReference>
<dbReference type="Pfam" id="PF01151">
    <property type="entry name" value="ELO"/>
    <property type="match status" value="2"/>
</dbReference>
<keyword evidence="8 10" id="KW-0472">Membrane</keyword>
<sequence>MDVILNKIIKGYTFLNEDLADPRTKALFLIGNLWCVPSLSIFYTYFVSVLGPKFMEKRQPYKLDMILKIYNVLQIICNLYLVHSVSYVRFSAILLYDIRREETQVLNSCRLLNAFVHSVMYTYYMLSSMKINISWKKHITQLQMIQFLILIWHYSKLLWTDCDYPYWITMVMTVQNVVMFILFGTFYYDTYVKAANVPALPKIEANDVLVGKLVSNGKLKEQ</sequence>
<keyword evidence="4 10" id="KW-0812">Transmembrane</keyword>
<evidence type="ECO:0000256" key="8">
    <source>
        <dbReference type="ARBA" id="ARBA00023136"/>
    </source>
</evidence>
<accession>A0A6P3XJW1</accession>
<keyword evidence="5 10" id="KW-0276">Fatty acid metabolism</keyword>
<dbReference type="GO" id="GO:0034625">
    <property type="term" value="P:fatty acid elongation, monounsaturated fatty acid"/>
    <property type="evidence" value="ECO:0007669"/>
    <property type="project" value="TreeGrafter"/>
</dbReference>
<evidence type="ECO:0000313" key="11">
    <source>
        <dbReference type="Proteomes" id="UP000515204"/>
    </source>
</evidence>
<keyword evidence="3 10" id="KW-0808">Transferase</keyword>
<dbReference type="RefSeq" id="XP_014478532.1">
    <property type="nucleotide sequence ID" value="XM_014623046.1"/>
</dbReference>
<evidence type="ECO:0000256" key="5">
    <source>
        <dbReference type="ARBA" id="ARBA00022832"/>
    </source>
</evidence>
<evidence type="ECO:0000256" key="6">
    <source>
        <dbReference type="ARBA" id="ARBA00022989"/>
    </source>
</evidence>
<keyword evidence="9 10" id="KW-0275">Fatty acid biosynthesis</keyword>
<feature type="transmembrane region" description="Helical" evidence="10">
    <location>
        <begin position="69"/>
        <end position="90"/>
    </location>
</feature>
<proteinExistence type="inferred from homology"/>
<dbReference type="EC" id="2.3.1.199" evidence="10"/>
<name>A0A6P3XJW1_DINQU</name>
<gene>
    <name evidence="12" type="primary">LOC106746441</name>
</gene>
<evidence type="ECO:0000256" key="3">
    <source>
        <dbReference type="ARBA" id="ARBA00022679"/>
    </source>
</evidence>